<dbReference type="EMBL" id="BMAT01004144">
    <property type="protein sequence ID" value="GFR68925.1"/>
    <property type="molecule type" value="Genomic_DNA"/>
</dbReference>
<evidence type="ECO:0000256" key="7">
    <source>
        <dbReference type="ARBA" id="ARBA00023136"/>
    </source>
</evidence>
<keyword evidence="9" id="KW-0325">Glycoprotein</keyword>
<keyword evidence="14" id="KW-1185">Reference proteome</keyword>
<evidence type="ECO:0000256" key="9">
    <source>
        <dbReference type="ARBA" id="ARBA00023180"/>
    </source>
</evidence>
<dbReference type="FunFam" id="3.40.190.10:FF:000078">
    <property type="entry name" value="glutamate receptor ionotropic, NMDA 3B"/>
    <property type="match status" value="1"/>
</dbReference>
<dbReference type="Proteomes" id="UP000762676">
    <property type="component" value="Unassembled WGS sequence"/>
</dbReference>
<evidence type="ECO:0000313" key="14">
    <source>
        <dbReference type="Proteomes" id="UP000762676"/>
    </source>
</evidence>
<dbReference type="AlphaFoldDB" id="A0AAV4F7F4"/>
<sequence length="164" mass="19036">MLNTTVKDGKEISFNQNGTLKRAELYILNLQWHDKIKRRSKWLQVGSWKRNGLTMDDITWPGESPIPPIGRPKRGFLRVATLNEKPYVMYRYPEKDNSCGETGLPCWIYPRDKDSRIPTSNVTEKRCCVGLTMDLLKLFSKELNFDFHIKEVEDGKWGALSKVT</sequence>
<evidence type="ECO:0000256" key="1">
    <source>
        <dbReference type="ARBA" id="ARBA00004141"/>
    </source>
</evidence>
<keyword evidence="7" id="KW-0472">Membrane</keyword>
<dbReference type="GO" id="GO:0005886">
    <property type="term" value="C:plasma membrane"/>
    <property type="evidence" value="ECO:0007669"/>
    <property type="project" value="UniProtKB-ARBA"/>
</dbReference>
<comment type="caution">
    <text evidence="13">The sequence shown here is derived from an EMBL/GenBank/DDBJ whole genome shotgun (WGS) entry which is preliminary data.</text>
</comment>
<dbReference type="SUPFAM" id="SSF53850">
    <property type="entry name" value="Periplasmic binding protein-like II"/>
    <property type="match status" value="1"/>
</dbReference>
<keyword evidence="11" id="KW-0407">Ion channel</keyword>
<keyword evidence="8 13" id="KW-0675">Receptor</keyword>
<keyword evidence="6" id="KW-0406">Ion transport</keyword>
<organism evidence="13 14">
    <name type="scientific">Elysia marginata</name>
    <dbReference type="NCBI Taxonomy" id="1093978"/>
    <lineage>
        <taxon>Eukaryota</taxon>
        <taxon>Metazoa</taxon>
        <taxon>Spiralia</taxon>
        <taxon>Lophotrochozoa</taxon>
        <taxon>Mollusca</taxon>
        <taxon>Gastropoda</taxon>
        <taxon>Heterobranchia</taxon>
        <taxon>Euthyneura</taxon>
        <taxon>Panpulmonata</taxon>
        <taxon>Sacoglossa</taxon>
        <taxon>Placobranchoidea</taxon>
        <taxon>Plakobranchidae</taxon>
        <taxon>Elysia</taxon>
    </lineage>
</organism>
<evidence type="ECO:0000313" key="13">
    <source>
        <dbReference type="EMBL" id="GFR68925.1"/>
    </source>
</evidence>
<evidence type="ECO:0000256" key="10">
    <source>
        <dbReference type="ARBA" id="ARBA00023286"/>
    </source>
</evidence>
<keyword evidence="3" id="KW-0812">Transmembrane</keyword>
<dbReference type="GO" id="GO:0043226">
    <property type="term" value="C:organelle"/>
    <property type="evidence" value="ECO:0007669"/>
    <property type="project" value="UniProtKB-ARBA"/>
</dbReference>
<dbReference type="InterPro" id="IPR019594">
    <property type="entry name" value="Glu/Gly-bd"/>
</dbReference>
<keyword evidence="5" id="KW-0175">Coiled coil</keyword>
<accession>A0AAV4F7F4</accession>
<evidence type="ECO:0000256" key="4">
    <source>
        <dbReference type="ARBA" id="ARBA00022989"/>
    </source>
</evidence>
<dbReference type="SMART" id="SM00918">
    <property type="entry name" value="Lig_chan-Glu_bd"/>
    <property type="match status" value="1"/>
</dbReference>
<dbReference type="Gene3D" id="3.40.50.2300">
    <property type="match status" value="2"/>
</dbReference>
<keyword evidence="4" id="KW-1133">Transmembrane helix</keyword>
<reference evidence="13 14" key="1">
    <citation type="journal article" date="2021" name="Elife">
        <title>Chloroplast acquisition without the gene transfer in kleptoplastic sea slugs, Plakobranchus ocellatus.</title>
        <authorList>
            <person name="Maeda T."/>
            <person name="Takahashi S."/>
            <person name="Yoshida T."/>
            <person name="Shimamura S."/>
            <person name="Takaki Y."/>
            <person name="Nagai Y."/>
            <person name="Toyoda A."/>
            <person name="Suzuki Y."/>
            <person name="Arimoto A."/>
            <person name="Ishii H."/>
            <person name="Satoh N."/>
            <person name="Nishiyama T."/>
            <person name="Hasebe M."/>
            <person name="Maruyama T."/>
            <person name="Minagawa J."/>
            <person name="Obokata J."/>
            <person name="Shigenobu S."/>
        </authorList>
    </citation>
    <scope>NUCLEOTIDE SEQUENCE [LARGE SCALE GENOMIC DNA]</scope>
</reference>
<dbReference type="GO" id="GO:0015276">
    <property type="term" value="F:ligand-gated monoatomic ion channel activity"/>
    <property type="evidence" value="ECO:0007669"/>
    <property type="project" value="InterPro"/>
</dbReference>
<evidence type="ECO:0000256" key="6">
    <source>
        <dbReference type="ARBA" id="ARBA00023065"/>
    </source>
</evidence>
<gene>
    <name evidence="13" type="ORF">ElyMa_002034300</name>
</gene>
<evidence type="ECO:0000256" key="2">
    <source>
        <dbReference type="ARBA" id="ARBA00022448"/>
    </source>
</evidence>
<evidence type="ECO:0000256" key="8">
    <source>
        <dbReference type="ARBA" id="ARBA00023170"/>
    </source>
</evidence>
<comment type="subcellular location">
    <subcellularLocation>
        <location evidence="1">Membrane</location>
        <topology evidence="1">Multi-pass membrane protein</topology>
    </subcellularLocation>
</comment>
<feature type="domain" description="Ionotropic glutamate receptor L-glutamate and glycine-binding" evidence="12">
    <location>
        <begin position="118"/>
        <end position="164"/>
    </location>
</feature>
<name>A0AAV4F7F4_9GAST</name>
<evidence type="ECO:0000256" key="11">
    <source>
        <dbReference type="ARBA" id="ARBA00023303"/>
    </source>
</evidence>
<evidence type="ECO:0000259" key="12">
    <source>
        <dbReference type="SMART" id="SM00918"/>
    </source>
</evidence>
<protein>
    <submittedName>
        <fullName evidence="13">Glutamate receptor ionotropic, NMDA 1</fullName>
    </submittedName>
</protein>
<keyword evidence="2" id="KW-0813">Transport</keyword>
<evidence type="ECO:0000256" key="3">
    <source>
        <dbReference type="ARBA" id="ARBA00022692"/>
    </source>
</evidence>
<dbReference type="Gene3D" id="3.40.190.10">
    <property type="entry name" value="Periplasmic binding protein-like II"/>
    <property type="match status" value="1"/>
</dbReference>
<proteinExistence type="predicted"/>
<keyword evidence="10" id="KW-1071">Ligand-gated ion channel</keyword>
<evidence type="ECO:0000256" key="5">
    <source>
        <dbReference type="ARBA" id="ARBA00023054"/>
    </source>
</evidence>